<sequence>MQDIKRDCVVQLEKMEISRSYELDRAEDAVFGGETLLTKRKEPSHQALVFMIEGVKQLHKQVIAYHFTETGIDVLIPKQ</sequence>
<proteinExistence type="predicted"/>
<name>A0A9J6GTS9_HAELO</name>
<keyword evidence="3" id="KW-1185">Reference proteome</keyword>
<reference evidence="2 3" key="1">
    <citation type="journal article" date="2020" name="Cell">
        <title>Large-Scale Comparative Analyses of Tick Genomes Elucidate Their Genetic Diversity and Vector Capacities.</title>
        <authorList>
            <consortium name="Tick Genome and Microbiome Consortium (TIGMIC)"/>
            <person name="Jia N."/>
            <person name="Wang J."/>
            <person name="Shi W."/>
            <person name="Du L."/>
            <person name="Sun Y."/>
            <person name="Zhan W."/>
            <person name="Jiang J.F."/>
            <person name="Wang Q."/>
            <person name="Zhang B."/>
            <person name="Ji P."/>
            <person name="Bell-Sakyi L."/>
            <person name="Cui X.M."/>
            <person name="Yuan T.T."/>
            <person name="Jiang B.G."/>
            <person name="Yang W.F."/>
            <person name="Lam T.T."/>
            <person name="Chang Q.C."/>
            <person name="Ding S.J."/>
            <person name="Wang X.J."/>
            <person name="Zhu J.G."/>
            <person name="Ruan X.D."/>
            <person name="Zhao L."/>
            <person name="Wei J.T."/>
            <person name="Ye R.Z."/>
            <person name="Que T.C."/>
            <person name="Du C.H."/>
            <person name="Zhou Y.H."/>
            <person name="Cheng J.X."/>
            <person name="Dai P.F."/>
            <person name="Guo W.B."/>
            <person name="Han X.H."/>
            <person name="Huang E.J."/>
            <person name="Li L.F."/>
            <person name="Wei W."/>
            <person name="Gao Y.C."/>
            <person name="Liu J.Z."/>
            <person name="Shao H.Z."/>
            <person name="Wang X."/>
            <person name="Wang C.C."/>
            <person name="Yang T.C."/>
            <person name="Huo Q.B."/>
            <person name="Li W."/>
            <person name="Chen H.Y."/>
            <person name="Chen S.E."/>
            <person name="Zhou L.G."/>
            <person name="Ni X.B."/>
            <person name="Tian J.H."/>
            <person name="Sheng Y."/>
            <person name="Liu T."/>
            <person name="Pan Y.S."/>
            <person name="Xia L.Y."/>
            <person name="Li J."/>
            <person name="Zhao F."/>
            <person name="Cao W.C."/>
        </authorList>
    </citation>
    <scope>NUCLEOTIDE SEQUENCE [LARGE SCALE GENOMIC DNA]</scope>
    <source>
        <strain evidence="2">HaeL-2018</strain>
    </source>
</reference>
<feature type="domain" description="Transposable element P transposase-like RNase H" evidence="1">
    <location>
        <begin position="3"/>
        <end position="69"/>
    </location>
</feature>
<protein>
    <recommendedName>
        <fullName evidence="1">Transposable element P transposase-like RNase H domain-containing protein</fullName>
    </recommendedName>
</protein>
<evidence type="ECO:0000313" key="3">
    <source>
        <dbReference type="Proteomes" id="UP000821853"/>
    </source>
</evidence>
<dbReference type="VEuPathDB" id="VectorBase:HLOH_055529"/>
<dbReference type="AlphaFoldDB" id="A0A9J6GTS9"/>
<dbReference type="EMBL" id="JABSTR010000009">
    <property type="protein sequence ID" value="KAH9378611.1"/>
    <property type="molecule type" value="Genomic_DNA"/>
</dbReference>
<dbReference type="Pfam" id="PF21787">
    <property type="entry name" value="TNP-like_RNaseH_N"/>
    <property type="match status" value="1"/>
</dbReference>
<dbReference type="Proteomes" id="UP000821853">
    <property type="component" value="Unassembled WGS sequence"/>
</dbReference>
<dbReference type="InterPro" id="IPR048365">
    <property type="entry name" value="TNP-like_RNaseH_N"/>
</dbReference>
<evidence type="ECO:0000313" key="2">
    <source>
        <dbReference type="EMBL" id="KAH9378611.1"/>
    </source>
</evidence>
<evidence type="ECO:0000259" key="1">
    <source>
        <dbReference type="Pfam" id="PF21787"/>
    </source>
</evidence>
<accession>A0A9J6GTS9</accession>
<comment type="caution">
    <text evidence="2">The sequence shown here is derived from an EMBL/GenBank/DDBJ whole genome shotgun (WGS) entry which is preliminary data.</text>
</comment>
<organism evidence="2 3">
    <name type="scientific">Haemaphysalis longicornis</name>
    <name type="common">Bush tick</name>
    <dbReference type="NCBI Taxonomy" id="44386"/>
    <lineage>
        <taxon>Eukaryota</taxon>
        <taxon>Metazoa</taxon>
        <taxon>Ecdysozoa</taxon>
        <taxon>Arthropoda</taxon>
        <taxon>Chelicerata</taxon>
        <taxon>Arachnida</taxon>
        <taxon>Acari</taxon>
        <taxon>Parasitiformes</taxon>
        <taxon>Ixodida</taxon>
        <taxon>Ixodoidea</taxon>
        <taxon>Ixodidae</taxon>
        <taxon>Haemaphysalinae</taxon>
        <taxon>Haemaphysalis</taxon>
    </lineage>
</organism>
<gene>
    <name evidence="2" type="ORF">HPB48_018315</name>
</gene>